<proteinExistence type="predicted"/>
<dbReference type="EMBL" id="BK015653">
    <property type="protein sequence ID" value="DAE18284.1"/>
    <property type="molecule type" value="Genomic_DNA"/>
</dbReference>
<protein>
    <submittedName>
        <fullName evidence="1">Uncharacterized protein</fullName>
    </submittedName>
</protein>
<evidence type="ECO:0000313" key="1">
    <source>
        <dbReference type="EMBL" id="DAE18284.1"/>
    </source>
</evidence>
<organism evidence="1">
    <name type="scientific">Siphoviridae sp. cteHV32</name>
    <dbReference type="NCBI Taxonomy" id="2825588"/>
    <lineage>
        <taxon>Viruses</taxon>
        <taxon>Duplodnaviria</taxon>
        <taxon>Heunggongvirae</taxon>
        <taxon>Uroviricota</taxon>
        <taxon>Caudoviricetes</taxon>
    </lineage>
</organism>
<name>A0A8S5QIB4_9CAUD</name>
<reference evidence="1" key="1">
    <citation type="journal article" date="2021" name="Proc. Natl. Acad. Sci. U.S.A.">
        <title>A Catalog of Tens of Thousands of Viruses from Human Metagenomes Reveals Hidden Associations with Chronic Diseases.</title>
        <authorList>
            <person name="Tisza M.J."/>
            <person name="Buck C.B."/>
        </authorList>
    </citation>
    <scope>NUCLEOTIDE SEQUENCE</scope>
    <source>
        <strain evidence="1">CteHV32</strain>
    </source>
</reference>
<sequence length="79" mass="9042">MKKLYDVVSKATKINKITGAEIPTEVFHGPYTIVGHDEERFYMQHGNEGNFFPEGVEGCSEIVPRISGFLKNQWKLVER</sequence>
<accession>A0A8S5QIB4</accession>